<gene>
    <name evidence="1" type="ORF">HYG79_04770</name>
</gene>
<dbReference type="AlphaFoldDB" id="A0A7H9AN31"/>
<evidence type="ECO:0000313" key="2">
    <source>
        <dbReference type="Proteomes" id="UP000509302"/>
    </source>
</evidence>
<dbReference type="EMBL" id="CP058595">
    <property type="protein sequence ID" value="QLG44685.1"/>
    <property type="molecule type" value="Genomic_DNA"/>
</dbReference>
<keyword evidence="2" id="KW-1185">Reference proteome</keyword>
<evidence type="ECO:0000313" key="1">
    <source>
        <dbReference type="EMBL" id="QLG44685.1"/>
    </source>
</evidence>
<reference evidence="1 2" key="1">
    <citation type="journal article" date="2006" name="Int. J. Syst. Evol. Microbiol.">
        <title>Costertonia aggregata gen. nov., sp. nov., a mesophilic marine bacterium of the family Flavobacteriaceae, isolated from a mature biofilm.</title>
        <authorList>
            <person name="Kwon K.K."/>
            <person name="Lee Y.K."/>
            <person name="Lee H.K."/>
        </authorList>
    </citation>
    <scope>NUCLEOTIDE SEQUENCE [LARGE SCALE GENOMIC DNA]</scope>
    <source>
        <strain evidence="1 2">KCCM 42265</strain>
    </source>
</reference>
<proteinExistence type="predicted"/>
<organism evidence="1 2">
    <name type="scientific">Costertonia aggregata</name>
    <dbReference type="NCBI Taxonomy" id="343403"/>
    <lineage>
        <taxon>Bacteria</taxon>
        <taxon>Pseudomonadati</taxon>
        <taxon>Bacteroidota</taxon>
        <taxon>Flavobacteriia</taxon>
        <taxon>Flavobacteriales</taxon>
        <taxon>Flavobacteriaceae</taxon>
        <taxon>Costertonia</taxon>
    </lineage>
</organism>
<dbReference type="Proteomes" id="UP000509302">
    <property type="component" value="Chromosome"/>
</dbReference>
<protein>
    <submittedName>
        <fullName evidence="1">Uncharacterized protein</fullName>
    </submittedName>
</protein>
<dbReference type="RefSeq" id="WP_179241019.1">
    <property type="nucleotide sequence ID" value="NZ_CP058595.1"/>
</dbReference>
<name>A0A7H9AN31_9FLAO</name>
<sequence length="183" mass="21731">MENYTTSQLDFGFDCPPLPEKAKAQKSSKTKNKDFVFDLMDFMTSPIIVYESAWKDSIPEDMMKNVKLSRLLTNLQMEEMASHTEALVYMMPRTFEAPLPMEWVNIYTWLGLQYAKQFKSKEQLKVVSDIAPKELSDYEKGLLDNLRRWIYDQRRKALKVRLKDTRLMAIKDYKNEQKLFFKD</sequence>
<accession>A0A7H9AN31</accession>
<dbReference type="KEGG" id="cagg:HYG79_04770"/>